<evidence type="ECO:0000259" key="10">
    <source>
        <dbReference type="PROSITE" id="PS51085"/>
    </source>
</evidence>
<evidence type="ECO:0000313" key="12">
    <source>
        <dbReference type="EMBL" id="SCY69014.1"/>
    </source>
</evidence>
<dbReference type="STRING" id="336292.SAMN05660710_02398"/>
<dbReference type="InterPro" id="IPR036010">
    <property type="entry name" value="2Fe-2S_ferredoxin-like_sf"/>
</dbReference>
<dbReference type="OrthoDB" id="9796486at2"/>
<dbReference type="InterPro" id="IPR050415">
    <property type="entry name" value="MRET"/>
</dbReference>
<dbReference type="PANTHER" id="PTHR47354:SF6">
    <property type="entry name" value="NADH OXIDOREDUCTASE HCR"/>
    <property type="match status" value="1"/>
</dbReference>
<dbReference type="InterPro" id="IPR001433">
    <property type="entry name" value="OxRdtase_FAD/NAD-bd"/>
</dbReference>
<organism evidence="12 13">
    <name type="scientific">Paracoccus tibetensis</name>
    <dbReference type="NCBI Taxonomy" id="336292"/>
    <lineage>
        <taxon>Bacteria</taxon>
        <taxon>Pseudomonadati</taxon>
        <taxon>Pseudomonadota</taxon>
        <taxon>Alphaproteobacteria</taxon>
        <taxon>Rhodobacterales</taxon>
        <taxon>Paracoccaceae</taxon>
        <taxon>Paracoccus</taxon>
    </lineage>
</organism>
<keyword evidence="2" id="KW-0285">Flavoprotein</keyword>
<evidence type="ECO:0000256" key="4">
    <source>
        <dbReference type="ARBA" id="ARBA00022723"/>
    </source>
</evidence>
<keyword evidence="3" id="KW-0001">2Fe-2S</keyword>
<evidence type="ECO:0000256" key="5">
    <source>
        <dbReference type="ARBA" id="ARBA00022827"/>
    </source>
</evidence>
<evidence type="ECO:0000256" key="3">
    <source>
        <dbReference type="ARBA" id="ARBA00022714"/>
    </source>
</evidence>
<dbReference type="CDD" id="cd00207">
    <property type="entry name" value="fer2"/>
    <property type="match status" value="1"/>
</dbReference>
<evidence type="ECO:0000256" key="9">
    <source>
        <dbReference type="ARBA" id="ARBA00061434"/>
    </source>
</evidence>
<accession>A0A1G5HZ80</accession>
<keyword evidence="5" id="KW-0274">FAD</keyword>
<evidence type="ECO:0000259" key="11">
    <source>
        <dbReference type="PROSITE" id="PS51384"/>
    </source>
</evidence>
<dbReference type="PROSITE" id="PS51384">
    <property type="entry name" value="FAD_FR"/>
    <property type="match status" value="1"/>
</dbReference>
<dbReference type="InterPro" id="IPR017927">
    <property type="entry name" value="FAD-bd_FR_type"/>
</dbReference>
<dbReference type="GO" id="GO:0046872">
    <property type="term" value="F:metal ion binding"/>
    <property type="evidence" value="ECO:0007669"/>
    <property type="project" value="UniProtKB-KW"/>
</dbReference>
<dbReference type="SUPFAM" id="SSF54292">
    <property type="entry name" value="2Fe-2S ferredoxin-like"/>
    <property type="match status" value="1"/>
</dbReference>
<dbReference type="Pfam" id="PF00175">
    <property type="entry name" value="NAD_binding_1"/>
    <property type="match status" value="1"/>
</dbReference>
<dbReference type="Proteomes" id="UP000199502">
    <property type="component" value="Unassembled WGS sequence"/>
</dbReference>
<dbReference type="AlphaFoldDB" id="A0A1G5HZ80"/>
<sequence length="363" mass="40005">MPKPRLNWAAEPWSDDEPLECVMVIPETRDTCSFIFRAPSGAWFDYQPGQFVTLDLPVDPSKGPAGNVQRTYTISSSPSRPLSISVTVKAQSTSIGTRWMLDHLRPGMRIKAFGPSGIFSFHRHPASKYLFISAGSGITPMMSMTTWAWDRAQDTDIVFVHAARSPSDIIFREQLEHYAARVPGLQLRLTVEEPEPFQIWHGYQGRLSQIMLGLMAPDYLDREVFCCGPEPFMQAVREMLTSLGYDMGRYHQESFGAPARTEAEVPVIDDVAPDEEARAQVVFASSGVTASCAETDTVLAVAKRSGLNIPSGCTFGLCGTCKIRKTAGEVHMVHNGGISDDDIAEGWILACCSHPMGRIEVEV</sequence>
<evidence type="ECO:0000256" key="2">
    <source>
        <dbReference type="ARBA" id="ARBA00022630"/>
    </source>
</evidence>
<evidence type="ECO:0000256" key="8">
    <source>
        <dbReference type="ARBA" id="ARBA00023014"/>
    </source>
</evidence>
<protein>
    <submittedName>
        <fullName evidence="12">Ferredoxin-NADP reductase</fullName>
    </submittedName>
</protein>
<gene>
    <name evidence="12" type="ORF">SAMN05660710_02398</name>
</gene>
<proteinExistence type="inferred from homology"/>
<dbReference type="PROSITE" id="PS51085">
    <property type="entry name" value="2FE2S_FER_2"/>
    <property type="match status" value="1"/>
</dbReference>
<dbReference type="InterPro" id="IPR008333">
    <property type="entry name" value="Cbr1-like_FAD-bd_dom"/>
</dbReference>
<dbReference type="Pfam" id="PF00970">
    <property type="entry name" value="FAD_binding_6"/>
    <property type="match status" value="1"/>
</dbReference>
<feature type="domain" description="FAD-binding FR-type" evidence="11">
    <location>
        <begin position="14"/>
        <end position="122"/>
    </location>
</feature>
<evidence type="ECO:0000256" key="7">
    <source>
        <dbReference type="ARBA" id="ARBA00023004"/>
    </source>
</evidence>
<dbReference type="RefSeq" id="WP_090744541.1">
    <property type="nucleotide sequence ID" value="NZ_FMVT01000007.1"/>
</dbReference>
<evidence type="ECO:0000313" key="13">
    <source>
        <dbReference type="Proteomes" id="UP000199502"/>
    </source>
</evidence>
<dbReference type="InterPro" id="IPR001041">
    <property type="entry name" value="2Fe-2S_ferredoxin-type"/>
</dbReference>
<dbReference type="PANTHER" id="PTHR47354">
    <property type="entry name" value="NADH OXIDOREDUCTASE HCR"/>
    <property type="match status" value="1"/>
</dbReference>
<keyword evidence="4" id="KW-0479">Metal-binding</keyword>
<dbReference type="Gene3D" id="2.40.30.10">
    <property type="entry name" value="Translation factors"/>
    <property type="match status" value="1"/>
</dbReference>
<dbReference type="InterPro" id="IPR012675">
    <property type="entry name" value="Beta-grasp_dom_sf"/>
</dbReference>
<feature type="domain" description="2Fe-2S ferredoxin-type" evidence="10">
    <location>
        <begin position="279"/>
        <end position="363"/>
    </location>
</feature>
<dbReference type="InterPro" id="IPR039261">
    <property type="entry name" value="FNR_nucleotide-bd"/>
</dbReference>
<keyword evidence="13" id="KW-1185">Reference proteome</keyword>
<comment type="cofactor">
    <cofactor evidence="1">
        <name>FAD</name>
        <dbReference type="ChEBI" id="CHEBI:57692"/>
    </cofactor>
</comment>
<dbReference type="GO" id="GO:0016491">
    <property type="term" value="F:oxidoreductase activity"/>
    <property type="evidence" value="ECO:0007669"/>
    <property type="project" value="UniProtKB-KW"/>
</dbReference>
<dbReference type="GO" id="GO:0051537">
    <property type="term" value="F:2 iron, 2 sulfur cluster binding"/>
    <property type="evidence" value="ECO:0007669"/>
    <property type="project" value="UniProtKB-KW"/>
</dbReference>
<dbReference type="Pfam" id="PF00111">
    <property type="entry name" value="Fer2"/>
    <property type="match status" value="1"/>
</dbReference>
<dbReference type="EMBL" id="FMVT01000007">
    <property type="protein sequence ID" value="SCY69014.1"/>
    <property type="molecule type" value="Genomic_DNA"/>
</dbReference>
<dbReference type="Gene3D" id="3.10.20.30">
    <property type="match status" value="1"/>
</dbReference>
<reference evidence="12 13" key="1">
    <citation type="submission" date="2016-10" db="EMBL/GenBank/DDBJ databases">
        <authorList>
            <person name="de Groot N.N."/>
        </authorList>
    </citation>
    <scope>NUCLEOTIDE SEQUENCE [LARGE SCALE GENOMIC DNA]</scope>
    <source>
        <strain evidence="12 13">CGMCC 1.8925</strain>
    </source>
</reference>
<name>A0A1G5HZ80_9RHOB</name>
<dbReference type="CDD" id="cd06215">
    <property type="entry name" value="FNR_iron_sulfur_binding_1"/>
    <property type="match status" value="1"/>
</dbReference>
<dbReference type="InterPro" id="IPR017938">
    <property type="entry name" value="Riboflavin_synthase-like_b-brl"/>
</dbReference>
<keyword evidence="8" id="KW-0411">Iron-sulfur</keyword>
<dbReference type="SUPFAM" id="SSF52343">
    <property type="entry name" value="Ferredoxin reductase-like, C-terminal NADP-linked domain"/>
    <property type="match status" value="1"/>
</dbReference>
<dbReference type="PRINTS" id="PR00406">
    <property type="entry name" value="CYTB5RDTASE"/>
</dbReference>
<dbReference type="PROSITE" id="PS00197">
    <property type="entry name" value="2FE2S_FER_1"/>
    <property type="match status" value="1"/>
</dbReference>
<dbReference type="InterPro" id="IPR006058">
    <property type="entry name" value="2Fe2S_fd_BS"/>
</dbReference>
<comment type="similarity">
    <text evidence="9">In the N-terminal section; belongs to the FAD-binding oxidoreductase type 6 family.</text>
</comment>
<evidence type="ECO:0000256" key="6">
    <source>
        <dbReference type="ARBA" id="ARBA00023002"/>
    </source>
</evidence>
<dbReference type="Gene3D" id="3.40.50.80">
    <property type="entry name" value="Nucleotide-binding domain of ferredoxin-NADP reductase (FNR) module"/>
    <property type="match status" value="1"/>
</dbReference>
<evidence type="ECO:0000256" key="1">
    <source>
        <dbReference type="ARBA" id="ARBA00001974"/>
    </source>
</evidence>
<dbReference type="SUPFAM" id="SSF63380">
    <property type="entry name" value="Riboflavin synthase domain-like"/>
    <property type="match status" value="1"/>
</dbReference>
<keyword evidence="7" id="KW-0408">Iron</keyword>
<keyword evidence="6" id="KW-0560">Oxidoreductase</keyword>